<keyword evidence="2" id="KW-1133">Transmembrane helix</keyword>
<gene>
    <name evidence="3" type="ORF">LOD99_9338</name>
</gene>
<sequence>MPELTDIVSLLFKSEFVEETWILIKIIFPLYLIEVLFTLIYQISDIFAGYLPQKNSELLAAVSLTESIVIFIGHYVFLNITSALYTLASQANGAQENKYLGLLVQRSIWISFLLSIPITIVWLNTENILAIFNQDRNIIELASKYMSVSYAIIPAFILTFSLENLIEMMDVLYPMVVVYILGNVVAAIVGYITCFVLDWGIYAIPIIPISAFYTIAIATFFYCKYSSLFKRIWPGWKWAGFKQWKTYLYYGVPILLTEWGLNIQVYASGFIIGVSAENTTIALSVNAIMISLDMITYALSSSLSIAASVRVGNLIGEGRTELVKQSIITLCSITIVLSLLQAVLLYSTRDVIGRAFTNNNNVIHGVSEVILLLAISHPLDSLFGFIQGVLRGMGRQDYGILITISDMIVSLPVSIILTIGFRMGVWGYWLGLVCGCVVSLVFSVVLFTCCKGKFMDLGRVEMPFVSNEARQLVDNEANEIESASMESSLLINDEFNTSYPNGRIPYCKIFLFITLLLFMILTLGCKFSENKLVIELNRTYLKVPLDFCCIQLKP</sequence>
<keyword evidence="2" id="KW-0812">Transmembrane</keyword>
<evidence type="ECO:0000313" key="3">
    <source>
        <dbReference type="EMBL" id="KAI6646254.1"/>
    </source>
</evidence>
<dbReference type="GO" id="GO:0042910">
    <property type="term" value="F:xenobiotic transmembrane transporter activity"/>
    <property type="evidence" value="ECO:0007669"/>
    <property type="project" value="InterPro"/>
</dbReference>
<feature type="transmembrane region" description="Helical" evidence="2">
    <location>
        <begin position="294"/>
        <end position="315"/>
    </location>
</feature>
<dbReference type="PANTHER" id="PTHR11206">
    <property type="entry name" value="MULTIDRUG RESISTANCE PROTEIN"/>
    <property type="match status" value="1"/>
</dbReference>
<protein>
    <recommendedName>
        <fullName evidence="2">Multidrug and toxin extrusion protein</fullName>
    </recommendedName>
</protein>
<feature type="transmembrane region" description="Helical" evidence="2">
    <location>
        <begin position="21"/>
        <end position="44"/>
    </location>
</feature>
<feature type="transmembrane region" description="Helical" evidence="2">
    <location>
        <begin position="247"/>
        <end position="274"/>
    </location>
</feature>
<comment type="caution">
    <text evidence="3">The sequence shown here is derived from an EMBL/GenBank/DDBJ whole genome shotgun (WGS) entry which is preliminary data.</text>
</comment>
<feature type="transmembrane region" description="Helical" evidence="2">
    <location>
        <begin position="506"/>
        <end position="524"/>
    </location>
</feature>
<dbReference type="GO" id="GO:0015297">
    <property type="term" value="F:antiporter activity"/>
    <property type="evidence" value="ECO:0007669"/>
    <property type="project" value="InterPro"/>
</dbReference>
<keyword evidence="2" id="KW-0472">Membrane</keyword>
<reference evidence="3 4" key="1">
    <citation type="journal article" date="2023" name="BMC Biol.">
        <title>The compact genome of the sponge Oopsacas minuta (Hexactinellida) is lacking key metazoan core genes.</title>
        <authorList>
            <person name="Santini S."/>
            <person name="Schenkelaars Q."/>
            <person name="Jourda C."/>
            <person name="Duchesne M."/>
            <person name="Belahbib H."/>
            <person name="Rocher C."/>
            <person name="Selva M."/>
            <person name="Riesgo A."/>
            <person name="Vervoort M."/>
            <person name="Leys S.P."/>
            <person name="Kodjabachian L."/>
            <person name="Le Bivic A."/>
            <person name="Borchiellini C."/>
            <person name="Claverie J.M."/>
            <person name="Renard E."/>
        </authorList>
    </citation>
    <scope>NUCLEOTIDE SEQUENCE [LARGE SCALE GENOMIC DNA]</scope>
    <source>
        <strain evidence="3">SPO-2</strain>
    </source>
</reference>
<dbReference type="Pfam" id="PF01554">
    <property type="entry name" value="MatE"/>
    <property type="match status" value="2"/>
</dbReference>
<dbReference type="NCBIfam" id="TIGR00797">
    <property type="entry name" value="matE"/>
    <property type="match status" value="1"/>
</dbReference>
<comment type="similarity">
    <text evidence="1 2">Belongs to the multi antimicrobial extrusion (MATE) (TC 2.A.66.1) family.</text>
</comment>
<name>A0AAV7JC17_9METZ</name>
<organism evidence="3 4">
    <name type="scientific">Oopsacas minuta</name>
    <dbReference type="NCBI Taxonomy" id="111878"/>
    <lineage>
        <taxon>Eukaryota</taxon>
        <taxon>Metazoa</taxon>
        <taxon>Porifera</taxon>
        <taxon>Hexactinellida</taxon>
        <taxon>Hexasterophora</taxon>
        <taxon>Lyssacinosida</taxon>
        <taxon>Leucopsacidae</taxon>
        <taxon>Oopsacas</taxon>
    </lineage>
</organism>
<feature type="transmembrane region" description="Helical" evidence="2">
    <location>
        <begin position="142"/>
        <end position="160"/>
    </location>
</feature>
<feature type="transmembrane region" description="Helical" evidence="2">
    <location>
        <begin position="199"/>
        <end position="223"/>
    </location>
</feature>
<feature type="transmembrane region" description="Helical" evidence="2">
    <location>
        <begin position="366"/>
        <end position="386"/>
    </location>
</feature>
<feature type="transmembrane region" description="Helical" evidence="2">
    <location>
        <begin position="327"/>
        <end position="346"/>
    </location>
</feature>
<feature type="transmembrane region" description="Helical" evidence="2">
    <location>
        <begin position="398"/>
        <end position="420"/>
    </location>
</feature>
<proteinExistence type="inferred from homology"/>
<evidence type="ECO:0000256" key="2">
    <source>
        <dbReference type="RuleBase" id="RU004914"/>
    </source>
</evidence>
<dbReference type="Proteomes" id="UP001165289">
    <property type="component" value="Unassembled WGS sequence"/>
</dbReference>
<feature type="transmembrane region" description="Helical" evidence="2">
    <location>
        <begin position="426"/>
        <end position="449"/>
    </location>
</feature>
<feature type="transmembrane region" description="Helical" evidence="2">
    <location>
        <begin position="172"/>
        <end position="193"/>
    </location>
</feature>
<feature type="transmembrane region" description="Helical" evidence="2">
    <location>
        <begin position="99"/>
        <end position="122"/>
    </location>
</feature>
<dbReference type="AlphaFoldDB" id="A0AAV7JC17"/>
<evidence type="ECO:0000313" key="4">
    <source>
        <dbReference type="Proteomes" id="UP001165289"/>
    </source>
</evidence>
<dbReference type="InterPro" id="IPR002528">
    <property type="entry name" value="MATE_fam"/>
</dbReference>
<accession>A0AAV7JC17</accession>
<evidence type="ECO:0000256" key="1">
    <source>
        <dbReference type="ARBA" id="ARBA00010199"/>
    </source>
</evidence>
<dbReference type="GO" id="GO:0016020">
    <property type="term" value="C:membrane"/>
    <property type="evidence" value="ECO:0007669"/>
    <property type="project" value="InterPro"/>
</dbReference>
<feature type="transmembrane region" description="Helical" evidence="2">
    <location>
        <begin position="64"/>
        <end position="87"/>
    </location>
</feature>
<dbReference type="EMBL" id="JAKMXF010000358">
    <property type="protein sequence ID" value="KAI6646254.1"/>
    <property type="molecule type" value="Genomic_DNA"/>
</dbReference>
<keyword evidence="4" id="KW-1185">Reference proteome</keyword>